<evidence type="ECO:0000313" key="2">
    <source>
        <dbReference type="EMBL" id="KAL0633813.1"/>
    </source>
</evidence>
<dbReference type="PROSITE" id="PS51387">
    <property type="entry name" value="FAD_PCMH"/>
    <property type="match status" value="1"/>
</dbReference>
<dbReference type="PANTHER" id="PTHR43762:SF1">
    <property type="entry name" value="D-ARABINONO-1,4-LACTONE OXIDASE"/>
    <property type="match status" value="1"/>
</dbReference>
<dbReference type="Proteomes" id="UP001447188">
    <property type="component" value="Unassembled WGS sequence"/>
</dbReference>
<dbReference type="InterPro" id="IPR036318">
    <property type="entry name" value="FAD-bd_PCMH-like_sf"/>
</dbReference>
<gene>
    <name evidence="2" type="ORF">Q9L58_007296</name>
</gene>
<dbReference type="InterPro" id="IPR010031">
    <property type="entry name" value="FAD_lactone_oxidase-like"/>
</dbReference>
<name>A0ABR3GD84_9PEZI</name>
<comment type="caution">
    <text evidence="2">The sequence shown here is derived from an EMBL/GenBank/DDBJ whole genome shotgun (WGS) entry which is preliminary data.</text>
</comment>
<dbReference type="EMBL" id="JBBBZM010000113">
    <property type="protein sequence ID" value="KAL0633813.1"/>
    <property type="molecule type" value="Genomic_DNA"/>
</dbReference>
<dbReference type="SUPFAM" id="SSF56176">
    <property type="entry name" value="FAD-binding/transporter-associated domain-like"/>
    <property type="match status" value="1"/>
</dbReference>
<reference evidence="2 3" key="1">
    <citation type="submission" date="2024-02" db="EMBL/GenBank/DDBJ databases">
        <title>Discinaceae phylogenomics.</title>
        <authorList>
            <person name="Dirks A.C."/>
            <person name="James T.Y."/>
        </authorList>
    </citation>
    <scope>NUCLEOTIDE SEQUENCE [LARGE SCALE GENOMIC DNA]</scope>
    <source>
        <strain evidence="2 3">ACD0624</strain>
    </source>
</reference>
<sequence length="645" mass="71339">MSSLHLIHQYEHQLNQAFPGLVAVLEDVARGGMTREDFIRRILNSLKDTSSFHNGIDNLSPRLRKEILDFIAGKSASTITEDKTKSPPLSQDYTPVAGESQLYESNGKPIKFVEDSFTNWSSTVTNNPGIYVPTTVTGVQNIVMSAASKNQRVRVAGFRHTWSDLYSADAQVLISLIPLEVATGTSADVAANVDGPPTDFNQIELAPIGVPGDEDKRYARIGAGVTNEQFRIWAIKNGWTLPANVIVVENTFAGVNAPICHGAGINHGTPNDRVREIQYVDSNGRVQSISDPAKLKAAAAAFGLLGVVTHLTFELDKMTYAMEEPLKLPAMLAVPPPTGWDVPPALQGNYTPEQLESALTDFIQKATDSYYCEWFWFAFQPQVKNDTDPESVVDHPNESLTFLMWMENFADANLNAAAQFRELPGRVQGSVNGVINFNRSPPIADDDGVHKTYLINGIHYRRGTQNFPILDTEFEIPIPALQSDPTKPDWSYVQRAWWDALTLAENDPTGAVRVGIEMRIIGASDVILAPQQGSEFGFASIEIVTSLSSGVDNTWIPLVQKIVDKWTTYEVGGAQLNTRPHWAKMWEDYTVRGGDIKTYLKTVAYKDDIPKFMSILASIGKEQGWTLGDIQRRFSNPVLDSVFFE</sequence>
<dbReference type="Gene3D" id="3.30.43.10">
    <property type="entry name" value="Uridine Diphospho-n-acetylenolpyruvylglucosamine Reductase, domain 2"/>
    <property type="match status" value="1"/>
</dbReference>
<proteinExistence type="predicted"/>
<dbReference type="InterPro" id="IPR016167">
    <property type="entry name" value="FAD-bd_PCMH_sub1"/>
</dbReference>
<evidence type="ECO:0000313" key="3">
    <source>
        <dbReference type="Proteomes" id="UP001447188"/>
    </source>
</evidence>
<dbReference type="InterPro" id="IPR016169">
    <property type="entry name" value="FAD-bd_PCMH_sub2"/>
</dbReference>
<dbReference type="Gene3D" id="3.30.465.10">
    <property type="match status" value="1"/>
</dbReference>
<feature type="domain" description="FAD-binding PCMH-type" evidence="1">
    <location>
        <begin position="123"/>
        <end position="318"/>
    </location>
</feature>
<protein>
    <recommendedName>
        <fullName evidence="1">FAD-binding PCMH-type domain-containing protein</fullName>
    </recommendedName>
</protein>
<dbReference type="InterPro" id="IPR016166">
    <property type="entry name" value="FAD-bd_PCMH"/>
</dbReference>
<accession>A0ABR3GD84</accession>
<evidence type="ECO:0000259" key="1">
    <source>
        <dbReference type="PROSITE" id="PS51387"/>
    </source>
</evidence>
<keyword evidence="3" id="KW-1185">Reference proteome</keyword>
<dbReference type="PANTHER" id="PTHR43762">
    <property type="entry name" value="L-GULONOLACTONE OXIDASE"/>
    <property type="match status" value="1"/>
</dbReference>
<organism evidence="2 3">
    <name type="scientific">Discina gigas</name>
    <dbReference type="NCBI Taxonomy" id="1032678"/>
    <lineage>
        <taxon>Eukaryota</taxon>
        <taxon>Fungi</taxon>
        <taxon>Dikarya</taxon>
        <taxon>Ascomycota</taxon>
        <taxon>Pezizomycotina</taxon>
        <taxon>Pezizomycetes</taxon>
        <taxon>Pezizales</taxon>
        <taxon>Discinaceae</taxon>
        <taxon>Discina</taxon>
    </lineage>
</organism>